<dbReference type="PANTHER" id="PTHR46130">
    <property type="entry name" value="LAMGL DOMAIN-CONTAINING PROTEIN"/>
    <property type="match status" value="1"/>
</dbReference>
<evidence type="ECO:0008006" key="9">
    <source>
        <dbReference type="Google" id="ProtNLM"/>
    </source>
</evidence>
<protein>
    <recommendedName>
        <fullName evidence="9">LamG-like jellyroll fold domain-containing protein</fullName>
    </recommendedName>
</protein>
<name>A0ABD1JZP8_9TELE</name>
<evidence type="ECO:0000259" key="5">
    <source>
        <dbReference type="SMART" id="SM00004"/>
    </source>
</evidence>
<dbReference type="InterPro" id="IPR013320">
    <property type="entry name" value="ConA-like_dom_sf"/>
</dbReference>
<dbReference type="SUPFAM" id="SSF49899">
    <property type="entry name" value="Concanavalin A-like lectins/glucanases"/>
    <property type="match status" value="1"/>
</dbReference>
<keyword evidence="1" id="KW-0732">Signal</keyword>
<dbReference type="Proteomes" id="UP001591681">
    <property type="component" value="Unassembled WGS sequence"/>
</dbReference>
<organism evidence="7 8">
    <name type="scientific">Coilia grayii</name>
    <name type="common">Gray's grenadier anchovy</name>
    <dbReference type="NCBI Taxonomy" id="363190"/>
    <lineage>
        <taxon>Eukaryota</taxon>
        <taxon>Metazoa</taxon>
        <taxon>Chordata</taxon>
        <taxon>Craniata</taxon>
        <taxon>Vertebrata</taxon>
        <taxon>Euteleostomi</taxon>
        <taxon>Actinopterygii</taxon>
        <taxon>Neopterygii</taxon>
        <taxon>Teleostei</taxon>
        <taxon>Clupei</taxon>
        <taxon>Clupeiformes</taxon>
        <taxon>Clupeoidei</taxon>
        <taxon>Engraulidae</taxon>
        <taxon>Coilinae</taxon>
        <taxon>Coilia</taxon>
    </lineage>
</organism>
<evidence type="ECO:0000256" key="2">
    <source>
        <dbReference type="ARBA" id="ARBA00022737"/>
    </source>
</evidence>
<evidence type="ECO:0000313" key="7">
    <source>
        <dbReference type="EMBL" id="KAL2092345.1"/>
    </source>
</evidence>
<comment type="caution">
    <text evidence="7">The sequence shown here is derived from an EMBL/GenBank/DDBJ whole genome shotgun (WGS) entry which is preliminary data.</text>
</comment>
<evidence type="ECO:0000259" key="6">
    <source>
        <dbReference type="SMART" id="SM00560"/>
    </source>
</evidence>
<evidence type="ECO:0000313" key="8">
    <source>
        <dbReference type="Proteomes" id="UP001591681"/>
    </source>
</evidence>
<evidence type="ECO:0000256" key="3">
    <source>
        <dbReference type="ARBA" id="ARBA00023157"/>
    </source>
</evidence>
<dbReference type="InterPro" id="IPR006558">
    <property type="entry name" value="LamG-like"/>
</dbReference>
<dbReference type="Pfam" id="PF00066">
    <property type="entry name" value="Notch"/>
    <property type="match status" value="1"/>
</dbReference>
<gene>
    <name evidence="7" type="ORF">ACEWY4_012143</name>
</gene>
<sequence>MFCVCATGLYDKCFYASCDRGWLLGIGSVSDYGNRDPRFFFSLKTDRAHKMTTITANAAYLPGQWVHLAATYSGQRMRLFVNGAQVAVSREQSGDVFSPLTQKCKVLMLGGNALSHNYRGNLERLSLWRRALSQRDVIRAMRSHGNRGGDDDGDGRWWWQLGGDEPSQPVVWEGFEEPTRHWLTVKDGRFPEIELSDRVGAGRGEGLREGEGFSSLDTALPPPPCGQTVCDNVRVALSYNRHWSFRRPKTVHYRVVNVFDDDGRRPTVTEHQIHLQHQHLNEAFRLYNITWERTVLNVRNSSLRTRLMLANCDISKVGDETCDPECNHALTGFDAGDCRAQRGYCPEYKQGNGVCDSECNSENYYYDYDDCCNPNNTDVTKTCFNPASPLR</sequence>
<evidence type="ECO:0000256" key="4">
    <source>
        <dbReference type="ARBA" id="ARBA00023180"/>
    </source>
</evidence>
<dbReference type="InterPro" id="IPR000800">
    <property type="entry name" value="Notch_dom"/>
</dbReference>
<reference evidence="7 8" key="1">
    <citation type="submission" date="2024-09" db="EMBL/GenBank/DDBJ databases">
        <title>A chromosome-level genome assembly of Gray's grenadier anchovy, Coilia grayii.</title>
        <authorList>
            <person name="Fu Z."/>
        </authorList>
    </citation>
    <scope>NUCLEOTIDE SEQUENCE [LARGE SCALE GENOMIC DNA]</scope>
    <source>
        <strain evidence="7">G4</strain>
        <tissue evidence="7">Muscle</tissue>
    </source>
</reference>
<dbReference type="SMART" id="SM00560">
    <property type="entry name" value="LamGL"/>
    <property type="match status" value="1"/>
</dbReference>
<feature type="domain" description="LamG-like jellyroll fold" evidence="6">
    <location>
        <begin position="3"/>
        <end position="135"/>
    </location>
</feature>
<dbReference type="EMBL" id="JBHFQA010000010">
    <property type="protein sequence ID" value="KAL2092345.1"/>
    <property type="molecule type" value="Genomic_DNA"/>
</dbReference>
<keyword evidence="3" id="KW-1015">Disulfide bond</keyword>
<feature type="domain" description="LNR" evidence="5">
    <location>
        <begin position="297"/>
        <end position="339"/>
    </location>
</feature>
<proteinExistence type="predicted"/>
<dbReference type="Gene3D" id="3.30.300.320">
    <property type="match status" value="1"/>
</dbReference>
<keyword evidence="2" id="KW-0677">Repeat</keyword>
<dbReference type="AlphaFoldDB" id="A0ABD1JZP8"/>
<dbReference type="SMART" id="SM00004">
    <property type="entry name" value="NL"/>
    <property type="match status" value="1"/>
</dbReference>
<evidence type="ECO:0000256" key="1">
    <source>
        <dbReference type="ARBA" id="ARBA00022729"/>
    </source>
</evidence>
<dbReference type="PANTHER" id="PTHR46130:SF2">
    <property type="entry name" value="PAPPALYSIN-1"/>
    <property type="match status" value="1"/>
</dbReference>
<dbReference type="InterPro" id="IPR043543">
    <property type="entry name" value="PAPPA/PAPPA2"/>
</dbReference>
<dbReference type="Pfam" id="PF13385">
    <property type="entry name" value="Laminin_G_3"/>
    <property type="match status" value="1"/>
</dbReference>
<dbReference type="Gene3D" id="2.60.120.200">
    <property type="match status" value="1"/>
</dbReference>
<keyword evidence="4" id="KW-0325">Glycoprotein</keyword>
<keyword evidence="8" id="KW-1185">Reference proteome</keyword>
<accession>A0ABD1JZP8</accession>